<dbReference type="SUPFAM" id="SSF158446">
    <property type="entry name" value="IVS-encoded protein-like"/>
    <property type="match status" value="1"/>
</dbReference>
<comment type="caution">
    <text evidence="1">The sequence shown here is derived from an EMBL/GenBank/DDBJ whole genome shotgun (WGS) entry which is preliminary data.</text>
</comment>
<reference evidence="1" key="1">
    <citation type="submission" date="2022-10" db="EMBL/GenBank/DDBJ databases">
        <authorList>
            <person name="Kim H.S."/>
            <person name="Kim J.-S."/>
            <person name="Suh M.K."/>
            <person name="Eom M.K."/>
            <person name="Lee J.-S."/>
        </authorList>
    </citation>
    <scope>NUCLEOTIDE SEQUENCE</scope>
    <source>
        <strain evidence="1">LIP-5</strain>
    </source>
</reference>
<gene>
    <name evidence="1" type="ORF">OD355_09355</name>
</gene>
<dbReference type="RefSeq" id="WP_263038204.1">
    <property type="nucleotide sequence ID" value="NZ_JAOTPL010000012.1"/>
</dbReference>
<dbReference type="Gene3D" id="1.20.1440.60">
    <property type="entry name" value="23S rRNA-intervening sequence"/>
    <property type="match status" value="1"/>
</dbReference>
<keyword evidence="2" id="KW-1185">Reference proteome</keyword>
<accession>A0AAE3IMP0</accession>
<dbReference type="PIRSF" id="PIRSF035652">
    <property type="entry name" value="CHP02436"/>
    <property type="match status" value="1"/>
</dbReference>
<dbReference type="PANTHER" id="PTHR38471:SF2">
    <property type="entry name" value="FOUR HELIX BUNDLE PROTEIN"/>
    <property type="match status" value="1"/>
</dbReference>
<evidence type="ECO:0000313" key="2">
    <source>
        <dbReference type="Proteomes" id="UP001209317"/>
    </source>
</evidence>
<dbReference type="AlphaFoldDB" id="A0AAE3IMP0"/>
<proteinExistence type="predicted"/>
<dbReference type="InterPro" id="IPR012657">
    <property type="entry name" value="23S_rRNA-intervening_sequence"/>
</dbReference>
<dbReference type="InterPro" id="IPR036583">
    <property type="entry name" value="23S_rRNA_IVS_sf"/>
</dbReference>
<sequence>MESITATKSYAFAIKIITLYKFLIEQKKEFTLSRQLLRSGTAIGALVRESNHAESKADFLHKINIALKEANETEYWLMLLRDTGYISFEDYDDIQKHCNEIIRLLASSVKTTKKNLGRNTV</sequence>
<dbReference type="Proteomes" id="UP001209317">
    <property type="component" value="Unassembled WGS sequence"/>
</dbReference>
<dbReference type="Pfam" id="PF05635">
    <property type="entry name" value="23S_rRNA_IVP"/>
    <property type="match status" value="1"/>
</dbReference>
<evidence type="ECO:0000313" key="1">
    <source>
        <dbReference type="EMBL" id="MCU7694719.1"/>
    </source>
</evidence>
<dbReference type="EMBL" id="JAOTPL010000012">
    <property type="protein sequence ID" value="MCU7694719.1"/>
    <property type="molecule type" value="Genomic_DNA"/>
</dbReference>
<dbReference type="PANTHER" id="PTHR38471">
    <property type="entry name" value="FOUR HELIX BUNDLE PROTEIN"/>
    <property type="match status" value="1"/>
</dbReference>
<dbReference type="NCBIfam" id="TIGR02436">
    <property type="entry name" value="four helix bundle protein"/>
    <property type="match status" value="1"/>
</dbReference>
<protein>
    <submittedName>
        <fullName evidence="1">Four helix bundle protein</fullName>
    </submittedName>
</protein>
<name>A0AAE3IMP0_9BACT</name>
<organism evidence="1 2">
    <name type="scientific">Haoranjiania flava</name>
    <dbReference type="NCBI Taxonomy" id="1856322"/>
    <lineage>
        <taxon>Bacteria</taxon>
        <taxon>Pseudomonadati</taxon>
        <taxon>Bacteroidota</taxon>
        <taxon>Chitinophagia</taxon>
        <taxon>Chitinophagales</taxon>
        <taxon>Chitinophagaceae</taxon>
        <taxon>Haoranjiania</taxon>
    </lineage>
</organism>